<evidence type="ECO:0000259" key="6">
    <source>
        <dbReference type="Pfam" id="PF01490"/>
    </source>
</evidence>
<dbReference type="PANTHER" id="PTHR22950:SF349">
    <property type="entry name" value="AMINO ACID TRANSPORTER TRANSMEMBRANE DOMAIN-CONTAINING PROTEIN"/>
    <property type="match status" value="1"/>
</dbReference>
<dbReference type="EMBL" id="JBEUOH010000026">
    <property type="protein sequence ID" value="KAL0859862.1"/>
    <property type="molecule type" value="Genomic_DNA"/>
</dbReference>
<protein>
    <recommendedName>
        <fullName evidence="6">Amino acid transporter transmembrane domain-containing protein</fullName>
    </recommendedName>
</protein>
<comment type="caution">
    <text evidence="7">The sequence shown here is derived from an EMBL/GenBank/DDBJ whole genome shotgun (WGS) entry which is preliminary data.</text>
</comment>
<feature type="transmembrane region" description="Helical" evidence="5">
    <location>
        <begin position="315"/>
        <end position="337"/>
    </location>
</feature>
<feature type="transmembrane region" description="Helical" evidence="5">
    <location>
        <begin position="358"/>
        <end position="374"/>
    </location>
</feature>
<evidence type="ECO:0000256" key="5">
    <source>
        <dbReference type="SAM" id="Phobius"/>
    </source>
</evidence>
<evidence type="ECO:0000256" key="1">
    <source>
        <dbReference type="ARBA" id="ARBA00004141"/>
    </source>
</evidence>
<keyword evidence="2 5" id="KW-0812">Transmembrane</keyword>
<proteinExistence type="predicted"/>
<evidence type="ECO:0000256" key="3">
    <source>
        <dbReference type="ARBA" id="ARBA00022989"/>
    </source>
</evidence>
<dbReference type="InterPro" id="IPR013057">
    <property type="entry name" value="AA_transpt_TM"/>
</dbReference>
<organism evidence="7 8">
    <name type="scientific">Loxostege sticticalis</name>
    <name type="common">Beet webworm moth</name>
    <dbReference type="NCBI Taxonomy" id="481309"/>
    <lineage>
        <taxon>Eukaryota</taxon>
        <taxon>Metazoa</taxon>
        <taxon>Ecdysozoa</taxon>
        <taxon>Arthropoda</taxon>
        <taxon>Hexapoda</taxon>
        <taxon>Insecta</taxon>
        <taxon>Pterygota</taxon>
        <taxon>Neoptera</taxon>
        <taxon>Endopterygota</taxon>
        <taxon>Lepidoptera</taxon>
        <taxon>Glossata</taxon>
        <taxon>Ditrysia</taxon>
        <taxon>Pyraloidea</taxon>
        <taxon>Crambidae</taxon>
        <taxon>Pyraustinae</taxon>
        <taxon>Loxostege</taxon>
    </lineage>
</organism>
<comment type="subcellular location">
    <subcellularLocation>
        <location evidence="1">Membrane</location>
        <topology evidence="1">Multi-pass membrane protein</topology>
    </subcellularLocation>
</comment>
<accession>A0ABR3H4X8</accession>
<feature type="transmembrane region" description="Helical" evidence="5">
    <location>
        <begin position="198"/>
        <end position="220"/>
    </location>
</feature>
<dbReference type="PANTHER" id="PTHR22950">
    <property type="entry name" value="AMINO ACID TRANSPORTER"/>
    <property type="match status" value="1"/>
</dbReference>
<name>A0ABR3H4X8_LOXSC</name>
<feature type="transmembrane region" description="Helical" evidence="5">
    <location>
        <begin position="380"/>
        <end position="406"/>
    </location>
</feature>
<evidence type="ECO:0000313" key="8">
    <source>
        <dbReference type="Proteomes" id="UP001549920"/>
    </source>
</evidence>
<evidence type="ECO:0000256" key="4">
    <source>
        <dbReference type="ARBA" id="ARBA00023136"/>
    </source>
</evidence>
<feature type="domain" description="Amino acid transporter transmembrane" evidence="6">
    <location>
        <begin position="39"/>
        <end position="409"/>
    </location>
</feature>
<dbReference type="Proteomes" id="UP001549920">
    <property type="component" value="Unassembled WGS sequence"/>
</dbReference>
<gene>
    <name evidence="7" type="ORF">ABMA27_010201</name>
</gene>
<feature type="transmembrane region" description="Helical" evidence="5">
    <location>
        <begin position="272"/>
        <end position="295"/>
    </location>
</feature>
<sequence>MNILEFSLSKRSNSYYEVYPGAERPDYDFTLERHAATSTNFLESASHIVKGCLGAGIMSIHEGYMNGGLWASLGTTAVIGLVVPYVMYMLVISAQKLYVRLRIPRLTYPDLGEVAVATGPWPSLRRFSKAFRYSIDICLFIELFGTCCVYQIMMAQTLKQVLESVSAGAKNWNMPIRIYILIVLVPVFFLCMIRSLKFLAPFSLFADMLIGICVITSMYYSISRAVDVYDRPAYKSFPGLMNFVGVLLYSIDGVGIVLPVENNMQQPKNFKYVLCFGWTIIMFSVTLTGFFGYLGWGEECKSPITTHMPLETFTIILQFLICTVLTVTFAVSFYVPFRIVWRYIGRRYKRYRGSWESFYRGLLTIAVTILAVAYPNMIRIMIFLGNFFLAFIAFIFPAFIESLVFWNERRRGMIRYNFSF</sequence>
<keyword evidence="4 5" id="KW-0472">Membrane</keyword>
<reference evidence="7 8" key="1">
    <citation type="submission" date="2024-06" db="EMBL/GenBank/DDBJ databases">
        <title>A chromosome-level genome assembly of beet webworm, Loxostege sticticalis.</title>
        <authorList>
            <person name="Zhang Y."/>
        </authorList>
    </citation>
    <scope>NUCLEOTIDE SEQUENCE [LARGE SCALE GENOMIC DNA]</scope>
    <source>
        <strain evidence="7">AQ026</strain>
        <tissue evidence="7">Whole body</tissue>
    </source>
</reference>
<evidence type="ECO:0000256" key="2">
    <source>
        <dbReference type="ARBA" id="ARBA00022692"/>
    </source>
</evidence>
<dbReference type="Pfam" id="PF01490">
    <property type="entry name" value="Aa_trans"/>
    <property type="match status" value="1"/>
</dbReference>
<feature type="transmembrane region" description="Helical" evidence="5">
    <location>
        <begin position="69"/>
        <end position="92"/>
    </location>
</feature>
<feature type="transmembrane region" description="Helical" evidence="5">
    <location>
        <begin position="240"/>
        <end position="260"/>
    </location>
</feature>
<evidence type="ECO:0000313" key="7">
    <source>
        <dbReference type="EMBL" id="KAL0859862.1"/>
    </source>
</evidence>
<keyword evidence="8" id="KW-1185">Reference proteome</keyword>
<feature type="transmembrane region" description="Helical" evidence="5">
    <location>
        <begin position="174"/>
        <end position="191"/>
    </location>
</feature>
<keyword evidence="3 5" id="KW-1133">Transmembrane helix</keyword>
<feature type="transmembrane region" description="Helical" evidence="5">
    <location>
        <begin position="133"/>
        <end position="154"/>
    </location>
</feature>